<dbReference type="EC" id="1.8.1.8" evidence="18"/>
<dbReference type="SUPFAM" id="SSF52833">
    <property type="entry name" value="Thioredoxin-like"/>
    <property type="match status" value="1"/>
</dbReference>
<dbReference type="PANTHER" id="PTHR32234:SF0">
    <property type="entry name" value="THIOL:DISULFIDE INTERCHANGE PROTEIN DSBD"/>
    <property type="match status" value="1"/>
</dbReference>
<feature type="transmembrane region" description="Helical" evidence="18">
    <location>
        <begin position="334"/>
        <end position="357"/>
    </location>
</feature>
<feature type="transmembrane region" description="Helical" evidence="18">
    <location>
        <begin position="431"/>
        <end position="450"/>
    </location>
</feature>
<comment type="catalytic activity">
    <reaction evidence="17 18">
        <text>[protein]-dithiol + NADP(+) = [protein]-disulfide + NADPH + H(+)</text>
        <dbReference type="Rhea" id="RHEA:18753"/>
        <dbReference type="Rhea" id="RHEA-COMP:10593"/>
        <dbReference type="Rhea" id="RHEA-COMP:10594"/>
        <dbReference type="ChEBI" id="CHEBI:15378"/>
        <dbReference type="ChEBI" id="CHEBI:29950"/>
        <dbReference type="ChEBI" id="CHEBI:50058"/>
        <dbReference type="ChEBI" id="CHEBI:57783"/>
        <dbReference type="ChEBI" id="CHEBI:58349"/>
        <dbReference type="EC" id="1.8.1.8"/>
    </reaction>
</comment>
<dbReference type="InterPro" id="IPR036929">
    <property type="entry name" value="DsbDN_sf"/>
</dbReference>
<evidence type="ECO:0000256" key="15">
    <source>
        <dbReference type="ARBA" id="ARBA00023284"/>
    </source>
</evidence>
<evidence type="ECO:0000256" key="6">
    <source>
        <dbReference type="ARBA" id="ARBA00022692"/>
    </source>
</evidence>
<keyword evidence="4 18" id="KW-1003">Cell membrane</keyword>
<comment type="catalytic activity">
    <reaction evidence="16 18">
        <text>[protein]-dithiol + NAD(+) = [protein]-disulfide + NADH + H(+)</text>
        <dbReference type="Rhea" id="RHEA:18749"/>
        <dbReference type="Rhea" id="RHEA-COMP:10593"/>
        <dbReference type="Rhea" id="RHEA-COMP:10594"/>
        <dbReference type="ChEBI" id="CHEBI:15378"/>
        <dbReference type="ChEBI" id="CHEBI:29950"/>
        <dbReference type="ChEBI" id="CHEBI:50058"/>
        <dbReference type="ChEBI" id="CHEBI:57540"/>
        <dbReference type="ChEBI" id="CHEBI:57945"/>
        <dbReference type="EC" id="1.8.1.8"/>
    </reaction>
</comment>
<dbReference type="InterPro" id="IPR017937">
    <property type="entry name" value="Thioredoxin_CS"/>
</dbReference>
<keyword evidence="15 18" id="KW-0676">Redox-active center</keyword>
<feature type="domain" description="Thioredoxin" evidence="19">
    <location>
        <begin position="447"/>
        <end position="590"/>
    </location>
</feature>
<dbReference type="Pfam" id="PF02683">
    <property type="entry name" value="DsbD_TM"/>
    <property type="match status" value="1"/>
</dbReference>
<evidence type="ECO:0000256" key="8">
    <source>
        <dbReference type="ARBA" id="ARBA00022748"/>
    </source>
</evidence>
<evidence type="ECO:0000256" key="12">
    <source>
        <dbReference type="ARBA" id="ARBA00023027"/>
    </source>
</evidence>
<feature type="transmembrane region" description="Helical" evidence="18">
    <location>
        <begin position="255"/>
        <end position="277"/>
    </location>
</feature>
<evidence type="ECO:0000256" key="13">
    <source>
        <dbReference type="ARBA" id="ARBA00023136"/>
    </source>
</evidence>
<dbReference type="CDD" id="cd02953">
    <property type="entry name" value="DsbDgamma"/>
    <property type="match status" value="1"/>
</dbReference>
<comment type="caution">
    <text evidence="20">The sequence shown here is derived from an EMBL/GenBank/DDBJ whole genome shotgun (WGS) entry which is preliminary data.</text>
</comment>
<proteinExistence type="inferred from homology"/>
<dbReference type="GO" id="GO:0047134">
    <property type="term" value="F:protein-disulfide reductase [NAD(P)H] activity"/>
    <property type="evidence" value="ECO:0007669"/>
    <property type="project" value="UniProtKB-EC"/>
</dbReference>
<evidence type="ECO:0000256" key="17">
    <source>
        <dbReference type="ARBA" id="ARBA00047804"/>
    </source>
</evidence>
<name>A0ABT8TG72_9GAMM</name>
<comment type="function">
    <text evidence="18">Required to facilitate the formation of correct disulfide bonds in some periplasmic proteins and for the assembly of the periplasmic c-type cytochromes. Acts by transferring electrons from cytoplasmic thioredoxin to the periplasm. This transfer involves a cascade of disulfide bond formation and reduction steps.</text>
</comment>
<feature type="transmembrane region" description="Helical" evidence="18">
    <location>
        <begin position="298"/>
        <end position="328"/>
    </location>
</feature>
<dbReference type="InterPro" id="IPR003834">
    <property type="entry name" value="Cyt_c_assmbl_TM_dom"/>
</dbReference>
<evidence type="ECO:0000256" key="5">
    <source>
        <dbReference type="ARBA" id="ARBA00022519"/>
    </source>
</evidence>
<evidence type="ECO:0000256" key="11">
    <source>
        <dbReference type="ARBA" id="ARBA00023002"/>
    </source>
</evidence>
<dbReference type="PROSITE" id="PS51352">
    <property type="entry name" value="THIOREDOXIN_2"/>
    <property type="match status" value="1"/>
</dbReference>
<evidence type="ECO:0000256" key="1">
    <source>
        <dbReference type="ARBA" id="ARBA00004429"/>
    </source>
</evidence>
<dbReference type="RefSeq" id="WP_302713793.1">
    <property type="nucleotide sequence ID" value="NZ_JAULRT010000060.1"/>
</dbReference>
<dbReference type="InterPro" id="IPR036249">
    <property type="entry name" value="Thioredoxin-like_sf"/>
</dbReference>
<evidence type="ECO:0000256" key="3">
    <source>
        <dbReference type="ARBA" id="ARBA00022448"/>
    </source>
</evidence>
<evidence type="ECO:0000256" key="9">
    <source>
        <dbReference type="ARBA" id="ARBA00022982"/>
    </source>
</evidence>
<organism evidence="20 21">
    <name type="scientific">Gilvimarinus algae</name>
    <dbReference type="NCBI Taxonomy" id="3058037"/>
    <lineage>
        <taxon>Bacteria</taxon>
        <taxon>Pseudomonadati</taxon>
        <taxon>Pseudomonadota</taxon>
        <taxon>Gammaproteobacteria</taxon>
        <taxon>Cellvibrionales</taxon>
        <taxon>Cellvibrionaceae</taxon>
        <taxon>Gilvimarinus</taxon>
    </lineage>
</organism>
<evidence type="ECO:0000256" key="2">
    <source>
        <dbReference type="ARBA" id="ARBA00007241"/>
    </source>
</evidence>
<dbReference type="InterPro" id="IPR022910">
    <property type="entry name" value="Thiol_diS_interchange_DbsD"/>
</dbReference>
<evidence type="ECO:0000256" key="14">
    <source>
        <dbReference type="ARBA" id="ARBA00023157"/>
    </source>
</evidence>
<comment type="similarity">
    <text evidence="2 18">Belongs to the thioredoxin family. DsbD subfamily.</text>
</comment>
<dbReference type="Gene3D" id="3.40.30.10">
    <property type="entry name" value="Glutaredoxin"/>
    <property type="match status" value="1"/>
</dbReference>
<feature type="disulfide bond" description="Redox-active" evidence="18">
    <location>
        <begin position="509"/>
        <end position="512"/>
    </location>
</feature>
<dbReference type="Pfam" id="PF11412">
    <property type="entry name" value="DsbD_N"/>
    <property type="match status" value="1"/>
</dbReference>
<keyword evidence="11 18" id="KW-0560">Oxidoreductase</keyword>
<protein>
    <recommendedName>
        <fullName evidence="18">Thiol:disulfide interchange protein DsbD</fullName>
        <ecNumber evidence="18">1.8.1.8</ecNumber>
    </recommendedName>
    <alternativeName>
        <fullName evidence="18">Protein-disulfide reductase</fullName>
        <shortName evidence="18">Disulfide reductase</shortName>
    </alternativeName>
</protein>
<evidence type="ECO:0000313" key="21">
    <source>
        <dbReference type="Proteomes" id="UP001168380"/>
    </source>
</evidence>
<gene>
    <name evidence="18 20" type="primary">dsbD</name>
    <name evidence="20" type="ORF">QWI16_12980</name>
</gene>
<dbReference type="PROSITE" id="PS00194">
    <property type="entry name" value="THIOREDOXIN_1"/>
    <property type="match status" value="1"/>
</dbReference>
<feature type="transmembrane region" description="Helical" evidence="18">
    <location>
        <begin position="223"/>
        <end position="243"/>
    </location>
</feature>
<evidence type="ECO:0000256" key="10">
    <source>
        <dbReference type="ARBA" id="ARBA00022989"/>
    </source>
</evidence>
<keyword evidence="8 18" id="KW-0201">Cytochrome c-type biogenesis</keyword>
<comment type="subcellular location">
    <subcellularLocation>
        <location evidence="1 18">Cell inner membrane</location>
        <topology evidence="1 18">Multi-pass membrane protein</topology>
    </subcellularLocation>
</comment>
<feature type="disulfide bond" description="Redox-active" evidence="18">
    <location>
        <begin position="194"/>
        <end position="316"/>
    </location>
</feature>
<dbReference type="InterPro" id="IPR035671">
    <property type="entry name" value="DsbD_gamma"/>
</dbReference>
<evidence type="ECO:0000256" key="7">
    <source>
        <dbReference type="ARBA" id="ARBA00022729"/>
    </source>
</evidence>
<reference evidence="20" key="1">
    <citation type="submission" date="2023-07" db="EMBL/GenBank/DDBJ databases">
        <title>Gilvimarinus algae sp. nov., isolated from the surface of Kelp.</title>
        <authorList>
            <person name="Sun Y.Y."/>
            <person name="Gong Y."/>
            <person name="Du Z.J."/>
        </authorList>
    </citation>
    <scope>NUCLEOTIDE SEQUENCE</scope>
    <source>
        <strain evidence="20">SDUM040014</strain>
    </source>
</reference>
<dbReference type="InterPro" id="IPR013766">
    <property type="entry name" value="Thioredoxin_domain"/>
</dbReference>
<dbReference type="PANTHER" id="PTHR32234">
    <property type="entry name" value="THIOL:DISULFIDE INTERCHANGE PROTEIN DSBD"/>
    <property type="match status" value="1"/>
</dbReference>
<dbReference type="Pfam" id="PF13899">
    <property type="entry name" value="Thioredoxin_7"/>
    <property type="match status" value="1"/>
</dbReference>
<keyword evidence="21" id="KW-1185">Reference proteome</keyword>
<feature type="disulfide bond" description="Redox-active" evidence="18">
    <location>
        <begin position="126"/>
        <end position="132"/>
    </location>
</feature>
<keyword evidence="10 18" id="KW-1133">Transmembrane helix</keyword>
<evidence type="ECO:0000256" key="4">
    <source>
        <dbReference type="ARBA" id="ARBA00022475"/>
    </source>
</evidence>
<dbReference type="HAMAP" id="MF_00399">
    <property type="entry name" value="DbsD"/>
    <property type="match status" value="1"/>
</dbReference>
<feature type="transmembrane region" description="Helical" evidence="18">
    <location>
        <begin position="175"/>
        <end position="202"/>
    </location>
</feature>
<dbReference type="NCBIfam" id="NF001419">
    <property type="entry name" value="PRK00293.1"/>
    <property type="match status" value="1"/>
</dbReference>
<accession>A0ABT8TG72</accession>
<keyword evidence="5 18" id="KW-0997">Cell inner membrane</keyword>
<keyword evidence="12 18" id="KW-0520">NAD</keyword>
<feature type="signal peptide" evidence="18">
    <location>
        <begin position="1"/>
        <end position="27"/>
    </location>
</feature>
<feature type="chain" id="PRO_5044924785" description="Thiol:disulfide interchange protein DsbD" evidence="18">
    <location>
        <begin position="28"/>
        <end position="609"/>
    </location>
</feature>
<evidence type="ECO:0000313" key="20">
    <source>
        <dbReference type="EMBL" id="MDO3383086.1"/>
    </source>
</evidence>
<keyword evidence="3 18" id="KW-0813">Transport</keyword>
<keyword evidence="14 18" id="KW-1015">Disulfide bond</keyword>
<evidence type="ECO:0000259" key="19">
    <source>
        <dbReference type="PROSITE" id="PS51352"/>
    </source>
</evidence>
<feature type="transmembrane region" description="Helical" evidence="18">
    <location>
        <begin position="369"/>
        <end position="390"/>
    </location>
</feature>
<dbReference type="Proteomes" id="UP001168380">
    <property type="component" value="Unassembled WGS sequence"/>
</dbReference>
<evidence type="ECO:0000256" key="18">
    <source>
        <dbReference type="HAMAP-Rule" id="MF_00399"/>
    </source>
</evidence>
<keyword evidence="13 18" id="KW-0472">Membrane</keyword>
<dbReference type="InterPro" id="IPR028250">
    <property type="entry name" value="DsbDN"/>
</dbReference>
<keyword evidence="9 18" id="KW-0249">Electron transport</keyword>
<evidence type="ECO:0000256" key="16">
    <source>
        <dbReference type="ARBA" id="ARBA00047388"/>
    </source>
</evidence>
<keyword evidence="6 18" id="KW-0812">Transmembrane</keyword>
<feature type="transmembrane region" description="Helical" evidence="18">
    <location>
        <begin position="396"/>
        <end position="419"/>
    </location>
</feature>
<dbReference type="EMBL" id="JAULRT010000060">
    <property type="protein sequence ID" value="MDO3383086.1"/>
    <property type="molecule type" value="Genomic_DNA"/>
</dbReference>
<dbReference type="Gene3D" id="2.60.40.1250">
    <property type="entry name" value="Thiol:disulfide interchange protein DsbD, N-terminal domain"/>
    <property type="match status" value="1"/>
</dbReference>
<sequence precursor="true">MQTAIGYRRVFLVLSLLLGLFCLPVTADSLSSAEAFQASAELDDQHQITIHWRIAEGHYLYQSKMSFALAKTPHATLGDPQWPAGEIKDDKYFGTQEVYRNQVSIPMALYNSALTPITLLVKYQGCADKGICYPPKKVSFLLTPTTTAAPPEPDTQSAPATEEHRITSLLSEGHYLTIIGVFFIGGLALTFTPCVLPMIPILSSIIVGQKRDLKKTESFSLSLSYVLGMAITYSLLGIILGVAGTNIMAYLQNPWVISSFALLFVLLSLSMFGLYELQLPQGLQSRLNRITGQQRGGTLAGTMLMGILSALVVSPCVSAPLAGALVYISTTDGGALLGGTALFSLAMGMGTPLLIIGTGGTHLIPQAGAWMNGVKAFFGVMLLGVAIWFLDRIVPPTVTLALLGALVLGCGVYLGGLDFSSKSGWAQFRKTLGFLSVLYGSLLWIGAAAGSQNPLQPLTALVASHSTELTQPSATAFKTVVSAEQLDRHLALAREQNLPVVLDFYADWCASCKVMEHSVFPKPSVAEKLEKFYLIQADVTDSSELLERYNLFGPPSLLFFDAQGVALSQYHIRSEIKAPALASHLTGVLEASFPGEASTSAELAANVHP</sequence>
<keyword evidence="7 18" id="KW-0732">Signal</keyword>
<dbReference type="SUPFAM" id="SSF74863">
    <property type="entry name" value="Thiol:disulfide interchange protein DsbD, N-terminal domain (DsbD-alpha)"/>
    <property type="match status" value="1"/>
</dbReference>